<evidence type="ECO:0000313" key="6">
    <source>
        <dbReference type="Proteomes" id="UP000053424"/>
    </source>
</evidence>
<dbReference type="PRINTS" id="PR00081">
    <property type="entry name" value="GDHRDH"/>
</dbReference>
<protein>
    <recommendedName>
        <fullName evidence="7">NAD(P)-binding protein</fullName>
    </recommendedName>
</protein>
<dbReference type="OrthoDB" id="1933717at2759"/>
<dbReference type="InterPro" id="IPR002347">
    <property type="entry name" value="SDR_fam"/>
</dbReference>
<proteinExistence type="inferred from homology"/>
<evidence type="ECO:0000256" key="2">
    <source>
        <dbReference type="ARBA" id="ARBA00022857"/>
    </source>
</evidence>
<reference evidence="5 6" key="1">
    <citation type="submission" date="2014-04" db="EMBL/GenBank/DDBJ databases">
        <authorList>
            <consortium name="DOE Joint Genome Institute"/>
            <person name="Kuo A."/>
            <person name="Gay G."/>
            <person name="Dore J."/>
            <person name="Kohler A."/>
            <person name="Nagy L.G."/>
            <person name="Floudas D."/>
            <person name="Copeland A."/>
            <person name="Barry K.W."/>
            <person name="Cichocki N."/>
            <person name="Veneault-Fourrey C."/>
            <person name="LaButti K."/>
            <person name="Lindquist E.A."/>
            <person name="Lipzen A."/>
            <person name="Lundell T."/>
            <person name="Morin E."/>
            <person name="Murat C."/>
            <person name="Sun H."/>
            <person name="Tunlid A."/>
            <person name="Henrissat B."/>
            <person name="Grigoriev I.V."/>
            <person name="Hibbett D.S."/>
            <person name="Martin F."/>
            <person name="Nordberg H.P."/>
            <person name="Cantor M.N."/>
            <person name="Hua S.X."/>
        </authorList>
    </citation>
    <scope>NUCLEOTIDE SEQUENCE [LARGE SCALE GENOMIC DNA]</scope>
    <source>
        <strain evidence="6">h7</strain>
    </source>
</reference>
<keyword evidence="2" id="KW-0521">NADP</keyword>
<organism evidence="5 6">
    <name type="scientific">Hebeloma cylindrosporum</name>
    <dbReference type="NCBI Taxonomy" id="76867"/>
    <lineage>
        <taxon>Eukaryota</taxon>
        <taxon>Fungi</taxon>
        <taxon>Dikarya</taxon>
        <taxon>Basidiomycota</taxon>
        <taxon>Agaricomycotina</taxon>
        <taxon>Agaricomycetes</taxon>
        <taxon>Agaricomycetidae</taxon>
        <taxon>Agaricales</taxon>
        <taxon>Agaricineae</taxon>
        <taxon>Hymenogastraceae</taxon>
        <taxon>Hebeloma</taxon>
    </lineage>
</organism>
<dbReference type="Gene3D" id="3.40.50.720">
    <property type="entry name" value="NAD(P)-binding Rossmann-like Domain"/>
    <property type="match status" value="1"/>
</dbReference>
<gene>
    <name evidence="5" type="ORF">M413DRAFT_443810</name>
</gene>
<evidence type="ECO:0000256" key="3">
    <source>
        <dbReference type="ARBA" id="ARBA00023002"/>
    </source>
</evidence>
<evidence type="ECO:0008006" key="7">
    <source>
        <dbReference type="Google" id="ProtNLM"/>
    </source>
</evidence>
<dbReference type="Pfam" id="PF00106">
    <property type="entry name" value="adh_short"/>
    <property type="match status" value="1"/>
</dbReference>
<dbReference type="Proteomes" id="UP000053424">
    <property type="component" value="Unassembled WGS sequence"/>
</dbReference>
<dbReference type="PANTHER" id="PTHR43490:SF99">
    <property type="entry name" value="SHORT-CHAIN DEHYDROGENASE_REDUCTASE"/>
    <property type="match status" value="1"/>
</dbReference>
<dbReference type="EMBL" id="KN831776">
    <property type="protein sequence ID" value="KIM42994.1"/>
    <property type="molecule type" value="Genomic_DNA"/>
</dbReference>
<comment type="similarity">
    <text evidence="1 4">Belongs to the short-chain dehydrogenases/reductases (SDR) family.</text>
</comment>
<dbReference type="PANTHER" id="PTHR43490">
    <property type="entry name" value="(+)-NEOMENTHOL DEHYDROGENASE"/>
    <property type="match status" value="1"/>
</dbReference>
<name>A0A0C3CFQ2_HEBCY</name>
<keyword evidence="6" id="KW-1185">Reference proteome</keyword>
<evidence type="ECO:0000256" key="1">
    <source>
        <dbReference type="ARBA" id="ARBA00006484"/>
    </source>
</evidence>
<dbReference type="GO" id="GO:0016491">
    <property type="term" value="F:oxidoreductase activity"/>
    <property type="evidence" value="ECO:0007669"/>
    <property type="project" value="UniProtKB-KW"/>
</dbReference>
<dbReference type="HOGENOM" id="CLU_010194_9_0_1"/>
<keyword evidence="3" id="KW-0560">Oxidoreductase</keyword>
<evidence type="ECO:0000313" key="5">
    <source>
        <dbReference type="EMBL" id="KIM42994.1"/>
    </source>
</evidence>
<accession>A0A0C3CFQ2</accession>
<reference evidence="6" key="2">
    <citation type="submission" date="2015-01" db="EMBL/GenBank/DDBJ databases">
        <title>Evolutionary Origins and Diversification of the Mycorrhizal Mutualists.</title>
        <authorList>
            <consortium name="DOE Joint Genome Institute"/>
            <consortium name="Mycorrhizal Genomics Consortium"/>
            <person name="Kohler A."/>
            <person name="Kuo A."/>
            <person name="Nagy L.G."/>
            <person name="Floudas D."/>
            <person name="Copeland A."/>
            <person name="Barry K.W."/>
            <person name="Cichocki N."/>
            <person name="Veneault-Fourrey C."/>
            <person name="LaButti K."/>
            <person name="Lindquist E.A."/>
            <person name="Lipzen A."/>
            <person name="Lundell T."/>
            <person name="Morin E."/>
            <person name="Murat C."/>
            <person name="Riley R."/>
            <person name="Ohm R."/>
            <person name="Sun H."/>
            <person name="Tunlid A."/>
            <person name="Henrissat B."/>
            <person name="Grigoriev I.V."/>
            <person name="Hibbett D.S."/>
            <person name="Martin F."/>
        </authorList>
    </citation>
    <scope>NUCLEOTIDE SEQUENCE [LARGE SCALE GENOMIC DNA]</scope>
    <source>
        <strain evidence="6">h7</strain>
    </source>
</reference>
<dbReference type="AlphaFoldDB" id="A0A0C3CFQ2"/>
<dbReference type="InterPro" id="IPR036291">
    <property type="entry name" value="NAD(P)-bd_dom_sf"/>
</dbReference>
<dbReference type="STRING" id="686832.A0A0C3CFQ2"/>
<dbReference type="PRINTS" id="PR00080">
    <property type="entry name" value="SDRFAMILY"/>
</dbReference>
<sequence length="241" mass="25906">MSKVILVTGANSGIGFELVRILAEQNHTVYLGARNEAAGKEAVETLHADGLKTVKFALIDVTKVSTIEDTKAAIETAEGKLDVLVNNAGISKMGVNQNATSIELETIRDAMETNFYGLIQTTITLLPLIRKSSNGVILNVSTDMASNTYQARPEAGLHFVAYNTSKAAMNSYSIALGHELKNEGIKVNAVTPGFTTTKLNHHAPGGKTMKEGAESLVPWVLLDPSGPTGKFFDWDGKEFPW</sequence>
<evidence type="ECO:0000256" key="4">
    <source>
        <dbReference type="RuleBase" id="RU000363"/>
    </source>
</evidence>
<dbReference type="SUPFAM" id="SSF51735">
    <property type="entry name" value="NAD(P)-binding Rossmann-fold domains"/>
    <property type="match status" value="1"/>
</dbReference>